<dbReference type="AlphaFoldDB" id="A0A916SRS3"/>
<name>A0A916SRS3_9HYPH</name>
<dbReference type="EMBL" id="BMHH01000043">
    <property type="protein sequence ID" value="GGB12995.1"/>
    <property type="molecule type" value="Genomic_DNA"/>
</dbReference>
<sequence>MAGAITETSTTAGAGTITVTPASTTTLYVGQILMATASVVMTGGATIPDGAQLAMTVSNGIDFIGTGGKTQFVTNISADKTKGYAIFIGVVKSPSLVALNVTGVPATWAGSVVPTPSGPITFTTISTDTLSAQVTGVDNHYVPVAGSDSLTPGSSSYLVTASVQVLDSTKHPVGAGYCVRWKSVSKIGLFVGHMNAYLNKTDTQAIDAQSPAYDQTNDELYTATDIHGVAYVYLVATTKAVPAQLRVIFPGNNFEYAAGNFIVAAPGTLTDTQPDAPISDATVGDGGTVDLKNAAGGTVRVQVPSYSAATDTDYIYVFINQKYQMDFPWSEGMNVTWNGWYNKSDTVNDDETYNILQYIVGTAQGDVYNSIGQAYLVKGPITSGVPSGGQLNPPSIEHTVSEIGWDLVQNPVQVRVTFPYSDKLAAADGDNITAYAVIDAFEEGTNEEMTPTLSGSVSNLPDTNVQAGFVDVPIPGAGFQYLGDQSIPPYTRGGVDFYYTVTRAGLTPGEGTTSEPFHCHLDAIPRGGIGSDEGKK</sequence>
<reference evidence="1" key="2">
    <citation type="submission" date="2020-09" db="EMBL/GenBank/DDBJ databases">
        <authorList>
            <person name="Sun Q."/>
            <person name="Zhou Y."/>
        </authorList>
    </citation>
    <scope>NUCLEOTIDE SEQUENCE</scope>
    <source>
        <strain evidence="1">CGMCC 1.15082</strain>
    </source>
</reference>
<dbReference type="Proteomes" id="UP000646478">
    <property type="component" value="Unassembled WGS sequence"/>
</dbReference>
<comment type="caution">
    <text evidence="1">The sequence shown here is derived from an EMBL/GenBank/DDBJ whole genome shotgun (WGS) entry which is preliminary data.</text>
</comment>
<proteinExistence type="predicted"/>
<organism evidence="1 2">
    <name type="scientific">Brucella endophytica</name>
    <dbReference type="NCBI Taxonomy" id="1963359"/>
    <lineage>
        <taxon>Bacteria</taxon>
        <taxon>Pseudomonadati</taxon>
        <taxon>Pseudomonadota</taxon>
        <taxon>Alphaproteobacteria</taxon>
        <taxon>Hyphomicrobiales</taxon>
        <taxon>Brucellaceae</taxon>
        <taxon>Brucella/Ochrobactrum group</taxon>
        <taxon>Brucella</taxon>
    </lineage>
</organism>
<evidence type="ECO:0000313" key="2">
    <source>
        <dbReference type="Proteomes" id="UP000646478"/>
    </source>
</evidence>
<accession>A0A916SRS3</accession>
<reference evidence="1" key="1">
    <citation type="journal article" date="2014" name="Int. J. Syst. Evol. Microbiol.">
        <title>Complete genome sequence of Corynebacterium casei LMG S-19264T (=DSM 44701T), isolated from a smear-ripened cheese.</title>
        <authorList>
            <consortium name="US DOE Joint Genome Institute (JGI-PGF)"/>
            <person name="Walter F."/>
            <person name="Albersmeier A."/>
            <person name="Kalinowski J."/>
            <person name="Ruckert C."/>
        </authorList>
    </citation>
    <scope>NUCLEOTIDE SEQUENCE</scope>
    <source>
        <strain evidence="1">CGMCC 1.15082</strain>
    </source>
</reference>
<keyword evidence="2" id="KW-1185">Reference proteome</keyword>
<dbReference type="RefSeq" id="WP_188826499.1">
    <property type="nucleotide sequence ID" value="NZ_BMHH01000043.1"/>
</dbReference>
<protein>
    <submittedName>
        <fullName evidence="1">Uncharacterized protein</fullName>
    </submittedName>
</protein>
<gene>
    <name evidence="1" type="ORF">GCM10011491_45950</name>
</gene>
<evidence type="ECO:0000313" key="1">
    <source>
        <dbReference type="EMBL" id="GGB12995.1"/>
    </source>
</evidence>